<dbReference type="SUPFAM" id="SSF51735">
    <property type="entry name" value="NAD(P)-binding Rossmann-fold domains"/>
    <property type="match status" value="1"/>
</dbReference>
<dbReference type="PANTHER" id="PTHR44656">
    <property type="entry name" value="DEHYDROGENASE/REDUCTASE SDR FAMILY MEMBER 12"/>
    <property type="match status" value="1"/>
</dbReference>
<dbReference type="InterPro" id="IPR002347">
    <property type="entry name" value="SDR_fam"/>
</dbReference>
<dbReference type="EMBL" id="CAJFCJ010000006">
    <property type="protein sequence ID" value="CAD5116592.1"/>
    <property type="molecule type" value="Genomic_DNA"/>
</dbReference>
<dbReference type="PRINTS" id="PR00081">
    <property type="entry name" value="GDHRDH"/>
</dbReference>
<dbReference type="InterPro" id="IPR052992">
    <property type="entry name" value="SDR_member_12"/>
</dbReference>
<accession>A0A7I8VLL2</accession>
<dbReference type="Proteomes" id="UP000549394">
    <property type="component" value="Unassembled WGS sequence"/>
</dbReference>
<organism evidence="1 2">
    <name type="scientific">Dimorphilus gyrociliatus</name>
    <dbReference type="NCBI Taxonomy" id="2664684"/>
    <lineage>
        <taxon>Eukaryota</taxon>
        <taxon>Metazoa</taxon>
        <taxon>Spiralia</taxon>
        <taxon>Lophotrochozoa</taxon>
        <taxon>Annelida</taxon>
        <taxon>Polychaeta</taxon>
        <taxon>Polychaeta incertae sedis</taxon>
        <taxon>Dinophilidae</taxon>
        <taxon>Dimorphilus</taxon>
    </lineage>
</organism>
<protein>
    <submittedName>
        <fullName evidence="1">DgyrCDS5468</fullName>
    </submittedName>
</protein>
<dbReference type="PANTHER" id="PTHR44656:SF7">
    <property type="entry name" value="DEHYDROGENASE_REDUCTASE SDR FAMILY MEMBER 12"/>
    <property type="match status" value="1"/>
</dbReference>
<reference evidence="1 2" key="1">
    <citation type="submission" date="2020-08" db="EMBL/GenBank/DDBJ databases">
        <authorList>
            <person name="Hejnol A."/>
        </authorList>
    </citation>
    <scope>NUCLEOTIDE SEQUENCE [LARGE SCALE GENOMIC DNA]</scope>
</reference>
<name>A0A7I8VLL2_9ANNE</name>
<evidence type="ECO:0000313" key="1">
    <source>
        <dbReference type="EMBL" id="CAD5116592.1"/>
    </source>
</evidence>
<dbReference type="Gene3D" id="3.40.50.720">
    <property type="entry name" value="NAD(P)-binding Rossmann-like Domain"/>
    <property type="match status" value="1"/>
</dbReference>
<keyword evidence="2" id="KW-1185">Reference proteome</keyword>
<dbReference type="AlphaFoldDB" id="A0A7I8VLL2"/>
<proteinExistence type="predicted"/>
<dbReference type="OrthoDB" id="417891at2759"/>
<gene>
    <name evidence="1" type="ORF">DGYR_LOCUS5198</name>
</gene>
<comment type="caution">
    <text evidence="1">The sequence shown here is derived from an EMBL/GenBank/DDBJ whole genome shotgun (WGS) entry which is preliminary data.</text>
</comment>
<evidence type="ECO:0000313" key="2">
    <source>
        <dbReference type="Proteomes" id="UP000549394"/>
    </source>
</evidence>
<dbReference type="InterPro" id="IPR036291">
    <property type="entry name" value="NAD(P)-bd_dom_sf"/>
</dbReference>
<dbReference type="Pfam" id="PF00106">
    <property type="entry name" value="adh_short"/>
    <property type="match status" value="1"/>
</dbReference>
<sequence length="327" mass="36777">MSFYRKSIWLLKGLREYTRTGYEKASKKFTSSDLEVDCTGKVYLVTGANSGIGKVSAFNFAKRGGTVYLVCRNKERGEEAQRDIIEVTNNNNVHLRILDISNIKEVIKFAKEFCENNERLDVLVNNAGCMLQNFPKTEEGLDTNFATNTLGPFVLTHALLPCLKHSDHGRVIMVSSGGMLVQKLDAKNPQLDGLSKYDGTMVYAQNKRQQIVMTVHFAQQYPEIFFSSMHPGWADTPAVRSAMPDFHRRMKDNLRTDEQGADTVVWLGIADAALKQGNGLFFQDRVPVSTHLPFASTRNSDEEEQMFMDYLNNLSATLGFTVGLHKL</sequence>